<evidence type="ECO:0008006" key="4">
    <source>
        <dbReference type="Google" id="ProtNLM"/>
    </source>
</evidence>
<dbReference type="EMBL" id="JACVVK020000067">
    <property type="protein sequence ID" value="KAK7496464.1"/>
    <property type="molecule type" value="Genomic_DNA"/>
</dbReference>
<proteinExistence type="predicted"/>
<dbReference type="AlphaFoldDB" id="A0ABD0LBE6"/>
<feature type="compositionally biased region" description="Polar residues" evidence="1">
    <location>
        <begin position="408"/>
        <end position="420"/>
    </location>
</feature>
<name>A0ABD0LBE6_9CAEN</name>
<feature type="region of interest" description="Disordered" evidence="1">
    <location>
        <begin position="1"/>
        <end position="20"/>
    </location>
</feature>
<reference evidence="2 3" key="1">
    <citation type="journal article" date="2023" name="Sci. Data">
        <title>Genome assembly of the Korean intertidal mud-creeper Batillaria attramentaria.</title>
        <authorList>
            <person name="Patra A.K."/>
            <person name="Ho P.T."/>
            <person name="Jun S."/>
            <person name="Lee S.J."/>
            <person name="Kim Y."/>
            <person name="Won Y.J."/>
        </authorList>
    </citation>
    <scope>NUCLEOTIDE SEQUENCE [LARGE SCALE GENOMIC DNA]</scope>
    <source>
        <strain evidence="2">Wonlab-2016</strain>
    </source>
</reference>
<feature type="compositionally biased region" description="Low complexity" evidence="1">
    <location>
        <begin position="447"/>
        <end position="461"/>
    </location>
</feature>
<evidence type="ECO:0000313" key="3">
    <source>
        <dbReference type="Proteomes" id="UP001519460"/>
    </source>
</evidence>
<evidence type="ECO:0000256" key="1">
    <source>
        <dbReference type="SAM" id="MobiDB-lite"/>
    </source>
</evidence>
<feature type="compositionally biased region" description="Polar residues" evidence="1">
    <location>
        <begin position="344"/>
        <end position="374"/>
    </location>
</feature>
<accession>A0ABD0LBE6</accession>
<feature type="region of interest" description="Disordered" evidence="1">
    <location>
        <begin position="183"/>
        <end position="424"/>
    </location>
</feature>
<sequence>MSQEKPVVRKTKKSSYKPMSKLNEDSLIDLRRTEKPEYSTRVFYFNTSSRARLNTSVNVWFRDHQNVMTNIGRQQRAVYKIQCRVKNEQRRVQRQLHKRKQEDLRRDLRRRHIEYTQRRVVRQFRKNAARKMAARGEKSIAAMRLEATFGAGFDPSLLVSATLSADEGLDMIEPLMKVASGLSVKSDDGVAEPGPESGKDGESRGNPPSTQTANQKVHASSSQDDSGKSAFIEAKGQDDLAMKERTTDTGSDVSHATSSSVSTASNSVTTLRPASEPDPQFPKHSTRKRSSMVSVAPREDLGAIPEVASPCPSIDKEILPERECTPSLPMNKGRVLEVRKHRPQSPTTRTITSSQTADIKSSSRPQASDPQGNETGPRDRGGEESSPTDVLHTKTSREKTRRSSSDSQANSPQNKTSSLTVPVRKTVCFGAAPSREKVLDDVSAFLSSGEGSRTDSGSSSRRVTKRGMAAKIRLERKDEARRRAEILDREPLVQYYRSVRGTLQPLLTEPNRRVFTPPSNRARYQQVKLLRQEHQKDLSRRENIDKFFSELFSHQQTGPEVPKPASGDTSKTKTTVAQAGLLASMVQRMRQADTLGRQAANRNSLDSLSKCQYLRVHDWDSKDGDKGKETPQDHKVTSWYAAENRLKAGFLALDFSRM</sequence>
<feature type="compositionally biased region" description="Basic and acidic residues" evidence="1">
    <location>
        <begin position="314"/>
        <end position="324"/>
    </location>
</feature>
<comment type="caution">
    <text evidence="2">The sequence shown here is derived from an EMBL/GenBank/DDBJ whole genome shotgun (WGS) entry which is preliminary data.</text>
</comment>
<gene>
    <name evidence="2" type="ORF">BaRGS_00012386</name>
</gene>
<keyword evidence="3" id="KW-1185">Reference proteome</keyword>
<organism evidence="2 3">
    <name type="scientific">Batillaria attramentaria</name>
    <dbReference type="NCBI Taxonomy" id="370345"/>
    <lineage>
        <taxon>Eukaryota</taxon>
        <taxon>Metazoa</taxon>
        <taxon>Spiralia</taxon>
        <taxon>Lophotrochozoa</taxon>
        <taxon>Mollusca</taxon>
        <taxon>Gastropoda</taxon>
        <taxon>Caenogastropoda</taxon>
        <taxon>Sorbeoconcha</taxon>
        <taxon>Cerithioidea</taxon>
        <taxon>Batillariidae</taxon>
        <taxon>Batillaria</taxon>
    </lineage>
</organism>
<dbReference type="Proteomes" id="UP001519460">
    <property type="component" value="Unassembled WGS sequence"/>
</dbReference>
<evidence type="ECO:0000313" key="2">
    <source>
        <dbReference type="EMBL" id="KAK7496464.1"/>
    </source>
</evidence>
<feature type="region of interest" description="Disordered" evidence="1">
    <location>
        <begin position="446"/>
        <end position="467"/>
    </location>
</feature>
<feature type="compositionally biased region" description="Basic and acidic residues" evidence="1">
    <location>
        <begin position="391"/>
        <end position="404"/>
    </location>
</feature>
<protein>
    <recommendedName>
        <fullName evidence="4">ALMS motif domain-containing protein</fullName>
    </recommendedName>
</protein>
<feature type="compositionally biased region" description="Polar residues" evidence="1">
    <location>
        <begin position="206"/>
        <end position="224"/>
    </location>
</feature>
<feature type="compositionally biased region" description="Low complexity" evidence="1">
    <location>
        <begin position="249"/>
        <end position="270"/>
    </location>
</feature>
<feature type="compositionally biased region" description="Basic and acidic residues" evidence="1">
    <location>
        <begin position="235"/>
        <end position="247"/>
    </location>
</feature>